<comment type="caution">
    <text evidence="4">The sequence shown here is derived from an EMBL/GenBank/DDBJ whole genome shotgun (WGS) entry which is preliminary data.</text>
</comment>
<feature type="repeat" description="TPR" evidence="3">
    <location>
        <begin position="110"/>
        <end position="143"/>
    </location>
</feature>
<dbReference type="PANTHER" id="PTHR44943">
    <property type="entry name" value="CELLULOSE SYNTHASE OPERON PROTEIN C"/>
    <property type="match status" value="1"/>
</dbReference>
<dbReference type="EMBL" id="PIPY01000003">
    <property type="protein sequence ID" value="RUO62571.1"/>
    <property type="molecule type" value="Genomic_DNA"/>
</dbReference>
<evidence type="ECO:0000256" key="2">
    <source>
        <dbReference type="ARBA" id="ARBA00022803"/>
    </source>
</evidence>
<dbReference type="OrthoDB" id="9814042at2"/>
<dbReference type="Pfam" id="PF13424">
    <property type="entry name" value="TPR_12"/>
    <property type="match status" value="1"/>
</dbReference>
<evidence type="ECO:0000313" key="5">
    <source>
        <dbReference type="Proteomes" id="UP000288259"/>
    </source>
</evidence>
<dbReference type="RefSeq" id="WP_126753935.1">
    <property type="nucleotide sequence ID" value="NZ_PIPY01000003.1"/>
</dbReference>
<name>A0A432YNJ9_9GAMM</name>
<dbReference type="PANTHER" id="PTHR44943:SF8">
    <property type="entry name" value="TPR REPEAT-CONTAINING PROTEIN MJ0263"/>
    <property type="match status" value="1"/>
</dbReference>
<feature type="repeat" description="TPR" evidence="3">
    <location>
        <begin position="76"/>
        <end position="109"/>
    </location>
</feature>
<keyword evidence="5" id="KW-1185">Reference proteome</keyword>
<dbReference type="AlphaFoldDB" id="A0A432YNJ9"/>
<dbReference type="SMART" id="SM00028">
    <property type="entry name" value="TPR"/>
    <property type="match status" value="4"/>
</dbReference>
<dbReference type="PROSITE" id="PS51257">
    <property type="entry name" value="PROKAR_LIPOPROTEIN"/>
    <property type="match status" value="1"/>
</dbReference>
<sequence>MRILLHTVSVILLATLSTGCVSQRTVDGKEKPAQQFNAREAAATRLALGLQYLQTGNYEQARVNLEKARDYTPENPAVQTGLAFYYQRVQDYEMAEQYYRRAIQLQPDNGDTHNNLGALLCSMGRYQAAEQHFNRALQIPDYVKVAATYENAARCAARAGDLQKSDQYFQRAINHSSRNSTILETYAAVLLEQQRYQDAADVLARRAQLPQLSPEYLWLESELARYQNDRVRQRSFGELLLSRFPDSRQAQTYRARAAKTKS</sequence>
<accession>A0A432YNJ9</accession>
<evidence type="ECO:0000256" key="3">
    <source>
        <dbReference type="PROSITE-ProRule" id="PRU00339"/>
    </source>
</evidence>
<dbReference type="NCBIfam" id="TIGR02521">
    <property type="entry name" value="type_IV_pilW"/>
    <property type="match status" value="1"/>
</dbReference>
<dbReference type="SUPFAM" id="SSF48452">
    <property type="entry name" value="TPR-like"/>
    <property type="match status" value="1"/>
</dbReference>
<dbReference type="Pfam" id="PF13181">
    <property type="entry name" value="TPR_8"/>
    <property type="match status" value="1"/>
</dbReference>
<proteinExistence type="predicted"/>
<evidence type="ECO:0000313" key="4">
    <source>
        <dbReference type="EMBL" id="RUO62571.1"/>
    </source>
</evidence>
<protein>
    <submittedName>
        <fullName evidence="4">Type IV pilus biogenesis/stability protein PilW</fullName>
    </submittedName>
</protein>
<feature type="repeat" description="TPR" evidence="3">
    <location>
        <begin position="42"/>
        <end position="75"/>
    </location>
</feature>
<dbReference type="InterPro" id="IPR011990">
    <property type="entry name" value="TPR-like_helical_dom_sf"/>
</dbReference>
<dbReference type="InterPro" id="IPR019734">
    <property type="entry name" value="TPR_rpt"/>
</dbReference>
<keyword evidence="2 3" id="KW-0802">TPR repeat</keyword>
<dbReference type="InterPro" id="IPR013360">
    <property type="entry name" value="Pilus_4_PilW"/>
</dbReference>
<dbReference type="InterPro" id="IPR051685">
    <property type="entry name" value="Ycf3/AcsC/BcsC/TPR_MFPF"/>
</dbReference>
<dbReference type="Gene3D" id="1.25.40.10">
    <property type="entry name" value="Tetratricopeptide repeat domain"/>
    <property type="match status" value="1"/>
</dbReference>
<reference evidence="5" key="1">
    <citation type="journal article" date="2018" name="Front. Microbiol.">
        <title>Genome-Based Analysis Reveals the Taxonomy and Diversity of the Family Idiomarinaceae.</title>
        <authorList>
            <person name="Liu Y."/>
            <person name="Lai Q."/>
            <person name="Shao Z."/>
        </authorList>
    </citation>
    <scope>NUCLEOTIDE SEQUENCE [LARGE SCALE GENOMIC DNA]</scope>
    <source>
        <strain evidence="5">CVS-6</strain>
    </source>
</reference>
<dbReference type="Proteomes" id="UP000288259">
    <property type="component" value="Unassembled WGS sequence"/>
</dbReference>
<gene>
    <name evidence="4" type="ORF">CWI71_03820</name>
</gene>
<dbReference type="PROSITE" id="PS50005">
    <property type="entry name" value="TPR"/>
    <property type="match status" value="3"/>
</dbReference>
<keyword evidence="1" id="KW-0677">Repeat</keyword>
<organism evidence="4 5">
    <name type="scientific">Pseudidiomarina insulisalsae</name>
    <dbReference type="NCBI Taxonomy" id="575789"/>
    <lineage>
        <taxon>Bacteria</taxon>
        <taxon>Pseudomonadati</taxon>
        <taxon>Pseudomonadota</taxon>
        <taxon>Gammaproteobacteria</taxon>
        <taxon>Alteromonadales</taxon>
        <taxon>Idiomarinaceae</taxon>
        <taxon>Pseudidiomarina</taxon>
    </lineage>
</organism>
<evidence type="ECO:0000256" key="1">
    <source>
        <dbReference type="ARBA" id="ARBA00022737"/>
    </source>
</evidence>